<dbReference type="Proteomes" id="UP000432015">
    <property type="component" value="Unassembled WGS sequence"/>
</dbReference>
<keyword evidence="2" id="KW-0808">Transferase</keyword>
<dbReference type="Gene3D" id="3.40.50.150">
    <property type="entry name" value="Vaccinia Virus protein VP39"/>
    <property type="match status" value="1"/>
</dbReference>
<name>A0A7K1L3G0_9ACTN</name>
<dbReference type="Pfam" id="PF08241">
    <property type="entry name" value="Methyltransf_11"/>
    <property type="match status" value="1"/>
</dbReference>
<dbReference type="PANTHER" id="PTHR43591:SF99">
    <property type="entry name" value="OS06G0646000 PROTEIN"/>
    <property type="match status" value="1"/>
</dbReference>
<dbReference type="CDD" id="cd02440">
    <property type="entry name" value="AdoMet_MTases"/>
    <property type="match status" value="1"/>
</dbReference>
<gene>
    <name evidence="2" type="ORF">GNZ18_19615</name>
</gene>
<dbReference type="AlphaFoldDB" id="A0A7K1L3G0"/>
<dbReference type="SUPFAM" id="SSF53335">
    <property type="entry name" value="S-adenosyl-L-methionine-dependent methyltransferases"/>
    <property type="match status" value="1"/>
</dbReference>
<dbReference type="GO" id="GO:0008757">
    <property type="term" value="F:S-adenosylmethionine-dependent methyltransferase activity"/>
    <property type="evidence" value="ECO:0007669"/>
    <property type="project" value="InterPro"/>
</dbReference>
<dbReference type="InterPro" id="IPR029063">
    <property type="entry name" value="SAM-dependent_MTases_sf"/>
</dbReference>
<organism evidence="2 3">
    <name type="scientific">Actinomadura litoris</name>
    <dbReference type="NCBI Taxonomy" id="2678616"/>
    <lineage>
        <taxon>Bacteria</taxon>
        <taxon>Bacillati</taxon>
        <taxon>Actinomycetota</taxon>
        <taxon>Actinomycetes</taxon>
        <taxon>Streptosporangiales</taxon>
        <taxon>Thermomonosporaceae</taxon>
        <taxon>Actinomadura</taxon>
    </lineage>
</organism>
<keyword evidence="3" id="KW-1185">Reference proteome</keyword>
<keyword evidence="2" id="KW-0489">Methyltransferase</keyword>
<dbReference type="EMBL" id="WOFH01000006">
    <property type="protein sequence ID" value="MUN38796.1"/>
    <property type="molecule type" value="Genomic_DNA"/>
</dbReference>
<sequence>MEGVSTSVRTLAERVVGLLADPPDDPDLSAGYVNLLGPATEPPPSLAQSAMRSAFLPQIYEKVWRPAGFNLMKGWPIGPDTAAEHAMARDWLGLGQPGETERPALNVLDVACGPGNVTRALAAGVGADGLVVGLDASATMLGRAVSDTPAAGSGEAPVCYVRGNAVDLPFRDAAFDAVCCFGALYLFDDPWRAVDGMTRVLRPGGRLIILTSRRPFTVPAGPLGREVRRRAGDLTGITVFGDSQVTGALTERGFTGVRRRRYPLMQLVAGQRS</sequence>
<feature type="domain" description="Methyltransferase type 11" evidence="1">
    <location>
        <begin position="108"/>
        <end position="209"/>
    </location>
</feature>
<evidence type="ECO:0000313" key="3">
    <source>
        <dbReference type="Proteomes" id="UP000432015"/>
    </source>
</evidence>
<reference evidence="2 3" key="1">
    <citation type="submission" date="2019-11" db="EMBL/GenBank/DDBJ databases">
        <authorList>
            <person name="Cao P."/>
        </authorList>
    </citation>
    <scope>NUCLEOTIDE SEQUENCE [LARGE SCALE GENOMIC DNA]</scope>
    <source>
        <strain evidence="2 3">NEAU-AAG5</strain>
    </source>
</reference>
<proteinExistence type="predicted"/>
<accession>A0A7K1L3G0</accession>
<dbReference type="GO" id="GO:0032259">
    <property type="term" value="P:methylation"/>
    <property type="evidence" value="ECO:0007669"/>
    <property type="project" value="UniProtKB-KW"/>
</dbReference>
<evidence type="ECO:0000259" key="1">
    <source>
        <dbReference type="Pfam" id="PF08241"/>
    </source>
</evidence>
<protein>
    <submittedName>
        <fullName evidence="2">Methyltransferase domain-containing protein</fullName>
    </submittedName>
</protein>
<dbReference type="PANTHER" id="PTHR43591">
    <property type="entry name" value="METHYLTRANSFERASE"/>
    <property type="match status" value="1"/>
</dbReference>
<evidence type="ECO:0000313" key="2">
    <source>
        <dbReference type="EMBL" id="MUN38796.1"/>
    </source>
</evidence>
<comment type="caution">
    <text evidence="2">The sequence shown here is derived from an EMBL/GenBank/DDBJ whole genome shotgun (WGS) entry which is preliminary data.</text>
</comment>
<dbReference type="InterPro" id="IPR013216">
    <property type="entry name" value="Methyltransf_11"/>
</dbReference>